<dbReference type="eggNOG" id="ENOG502RYH0">
    <property type="taxonomic scope" value="Eukaryota"/>
</dbReference>
<dbReference type="VEuPathDB" id="FungiDB:PGUG_04473"/>
<dbReference type="Proteomes" id="UP000001997">
    <property type="component" value="Unassembled WGS sequence"/>
</dbReference>
<dbReference type="PANTHER" id="PTHR38422:SF1">
    <property type="entry name" value="SOMETHING ABOUT SILENCING PROTEIN 4"/>
    <property type="match status" value="1"/>
</dbReference>
<reference evidence="2 3" key="1">
    <citation type="journal article" date="2009" name="Nature">
        <title>Evolution of pathogenicity and sexual reproduction in eight Candida genomes.</title>
        <authorList>
            <person name="Butler G."/>
            <person name="Rasmussen M.D."/>
            <person name="Lin M.F."/>
            <person name="Santos M.A."/>
            <person name="Sakthikumar S."/>
            <person name="Munro C.A."/>
            <person name="Rheinbay E."/>
            <person name="Grabherr M."/>
            <person name="Forche A."/>
            <person name="Reedy J.L."/>
            <person name="Agrafioti I."/>
            <person name="Arnaud M.B."/>
            <person name="Bates S."/>
            <person name="Brown A.J."/>
            <person name="Brunke S."/>
            <person name="Costanzo M.C."/>
            <person name="Fitzpatrick D.A."/>
            <person name="de Groot P.W."/>
            <person name="Harris D."/>
            <person name="Hoyer L.L."/>
            <person name="Hube B."/>
            <person name="Klis F.M."/>
            <person name="Kodira C."/>
            <person name="Lennard N."/>
            <person name="Logue M.E."/>
            <person name="Martin R."/>
            <person name="Neiman A.M."/>
            <person name="Nikolaou E."/>
            <person name="Quail M.A."/>
            <person name="Quinn J."/>
            <person name="Santos M.C."/>
            <person name="Schmitzberger F.F."/>
            <person name="Sherlock G."/>
            <person name="Shah P."/>
            <person name="Silverstein K.A."/>
            <person name="Skrzypek M.S."/>
            <person name="Soll D."/>
            <person name="Staggs R."/>
            <person name="Stansfield I."/>
            <person name="Stumpf M.P."/>
            <person name="Sudbery P.E."/>
            <person name="Srikantha T."/>
            <person name="Zeng Q."/>
            <person name="Berman J."/>
            <person name="Berriman M."/>
            <person name="Heitman J."/>
            <person name="Gow N.A."/>
            <person name="Lorenz M.C."/>
            <person name="Birren B.W."/>
            <person name="Kellis M."/>
            <person name="Cuomo C.A."/>
        </authorList>
    </citation>
    <scope>NUCLEOTIDE SEQUENCE [LARGE SCALE GENOMIC DNA]</scope>
    <source>
        <strain evidence="3">ATCC 6260 / CBS 566 / DSM 6381 / JCM 1539 / NBRC 10279 / NRRL Y-324</strain>
    </source>
</reference>
<dbReference type="GO" id="GO:0004402">
    <property type="term" value="F:histone acetyltransferase activity"/>
    <property type="evidence" value="ECO:0007669"/>
    <property type="project" value="TreeGrafter"/>
</dbReference>
<dbReference type="EMBL" id="CH408159">
    <property type="protein sequence ID" value="EDK40376.2"/>
    <property type="molecule type" value="Genomic_DNA"/>
</dbReference>
<evidence type="ECO:0000259" key="1">
    <source>
        <dbReference type="Pfam" id="PF15460"/>
    </source>
</evidence>
<dbReference type="Pfam" id="PF15460">
    <property type="entry name" value="SAS4"/>
    <property type="match status" value="1"/>
</dbReference>
<evidence type="ECO:0000313" key="2">
    <source>
        <dbReference type="EMBL" id="EDK40376.2"/>
    </source>
</evidence>
<protein>
    <recommendedName>
        <fullName evidence="1">Something about silencing protein 4 domain-containing protein</fullName>
    </recommendedName>
</protein>
<feature type="domain" description="Something about silencing protein 4" evidence="1">
    <location>
        <begin position="189"/>
        <end position="286"/>
    </location>
</feature>
<dbReference type="PANTHER" id="PTHR38422">
    <property type="entry name" value="SOMETHING ABOUT SILENCING PROTEIN 4"/>
    <property type="match status" value="1"/>
</dbReference>
<organism evidence="2 3">
    <name type="scientific">Meyerozyma guilliermondii (strain ATCC 6260 / CBS 566 / DSM 6381 / JCM 1539 / NBRC 10279 / NRRL Y-324)</name>
    <name type="common">Yeast</name>
    <name type="synonym">Candida guilliermondii</name>
    <dbReference type="NCBI Taxonomy" id="294746"/>
    <lineage>
        <taxon>Eukaryota</taxon>
        <taxon>Fungi</taxon>
        <taxon>Dikarya</taxon>
        <taxon>Ascomycota</taxon>
        <taxon>Saccharomycotina</taxon>
        <taxon>Pichiomycetes</taxon>
        <taxon>Debaryomycetaceae</taxon>
        <taxon>Meyerozyma</taxon>
    </lineage>
</organism>
<gene>
    <name evidence="2" type="ORF">PGUG_04473</name>
</gene>
<dbReference type="GO" id="GO:0033255">
    <property type="term" value="C:SAS acetyltransferase complex"/>
    <property type="evidence" value="ECO:0007669"/>
    <property type="project" value="InterPro"/>
</dbReference>
<dbReference type="HOGENOM" id="CLU_715926_0_0_1"/>
<evidence type="ECO:0000313" key="3">
    <source>
        <dbReference type="Proteomes" id="UP000001997"/>
    </source>
</evidence>
<sequence length="386" mass="44751">MAIRSTRSLHFIFEEPDQVNAFWYLELSISNGLNFSDSGAPMGAGKLSPPFSRYMASGGHQWVVVKCLVEIRRDKSIFNIDIKIAKFTSFFYTLIDLFSVWRVMEGGRGSSSRASRRKPSSTTTLFNFERVNGLIYRDEEITISPAVSSDKLYTDLLPDDAFVLPKRPSTAIVVHETVRPRRTRNNLPEPLPDDLYIGFHRRLKREETVMTNADISRLSSEIDRLKDHLRILRSLDWARHLPTITVVNNRSDSNEMNYKRKLTIGEIERLIANYDSWCRRQDRLRAENRRSDTHEDPSDDEDVFSISIEQLRERRGKQKTSKLPHLILNLRNGYAIISEPSKFPRIAPINDDIHLSYDKEHNIAFGSPIPSIRQRDYSLARKLRSR</sequence>
<keyword evidence="3" id="KW-1185">Reference proteome</keyword>
<dbReference type="AlphaFoldDB" id="A5DMH2"/>
<dbReference type="KEGG" id="pgu:PGUG_04473"/>
<dbReference type="RefSeq" id="XP_001483745.2">
    <property type="nucleotide sequence ID" value="XM_001483695.1"/>
</dbReference>
<name>A5DMH2_PICGU</name>
<dbReference type="InterPro" id="IPR029184">
    <property type="entry name" value="Sas4_dom"/>
</dbReference>
<dbReference type="STRING" id="294746.A5DMH2"/>
<dbReference type="InterPro" id="IPR038988">
    <property type="entry name" value="Sas4"/>
</dbReference>
<dbReference type="GeneID" id="5125415"/>
<proteinExistence type="predicted"/>
<dbReference type="InParanoid" id="A5DMH2"/>
<accession>A5DMH2</accession>
<dbReference type="OrthoDB" id="1938992at2759"/>